<dbReference type="InterPro" id="IPR052928">
    <property type="entry name" value="Desiccation-related_membrane"/>
</dbReference>
<evidence type="ECO:0000313" key="3">
    <source>
        <dbReference type="Proteomes" id="UP000233435"/>
    </source>
</evidence>
<keyword evidence="1" id="KW-0812">Transmembrane</keyword>
<dbReference type="Pfam" id="PF12732">
    <property type="entry name" value="YtxH"/>
    <property type="match status" value="1"/>
</dbReference>
<dbReference type="PANTHER" id="PTHR35792:SF2">
    <property type="entry name" value="GENERAL STRESS PROTEIN"/>
    <property type="match status" value="1"/>
</dbReference>
<dbReference type="OrthoDB" id="598035at2"/>
<dbReference type="RefSeq" id="WP_106658809.1">
    <property type="nucleotide sequence ID" value="NZ_PJEO01000015.1"/>
</dbReference>
<proteinExistence type="predicted"/>
<protein>
    <submittedName>
        <fullName evidence="2">YtxH domain-containing protein</fullName>
    </submittedName>
</protein>
<dbReference type="InterPro" id="IPR024623">
    <property type="entry name" value="YtxH"/>
</dbReference>
<sequence length="88" mass="9746">MKTSNTILGLLAGVAVGATLGVLFAPDKGEATRRKISEKSKQAKDKVKEGFNDFLDTVSDKYSSLKENGEEFLNKEKETIKDNMKKTY</sequence>
<dbReference type="PANTHER" id="PTHR35792">
    <property type="entry name" value="GENERAL STRESS PROTEIN"/>
    <property type="match status" value="1"/>
</dbReference>
<evidence type="ECO:0000256" key="1">
    <source>
        <dbReference type="SAM" id="Phobius"/>
    </source>
</evidence>
<dbReference type="Proteomes" id="UP000233435">
    <property type="component" value="Unassembled WGS sequence"/>
</dbReference>
<evidence type="ECO:0000313" key="2">
    <source>
        <dbReference type="EMBL" id="PKQ46098.1"/>
    </source>
</evidence>
<gene>
    <name evidence="2" type="ORF">CSW08_04975</name>
</gene>
<keyword evidence="3" id="KW-1185">Reference proteome</keyword>
<keyword evidence="1" id="KW-1133">Transmembrane helix</keyword>
<keyword evidence="1" id="KW-0472">Membrane</keyword>
<feature type="transmembrane region" description="Helical" evidence="1">
    <location>
        <begin position="6"/>
        <end position="25"/>
    </location>
</feature>
<organism evidence="2 3">
    <name type="scientific">Confluentibacter flavum</name>
    <dbReference type="NCBI Taxonomy" id="1909700"/>
    <lineage>
        <taxon>Bacteria</taxon>
        <taxon>Pseudomonadati</taxon>
        <taxon>Bacteroidota</taxon>
        <taxon>Flavobacteriia</taxon>
        <taxon>Flavobacteriales</taxon>
        <taxon>Flavobacteriaceae</taxon>
        <taxon>Confluentibacter</taxon>
    </lineage>
</organism>
<accession>A0A2N3HMM7</accession>
<reference evidence="2 3" key="1">
    <citation type="submission" date="2017-12" db="EMBL/GenBank/DDBJ databases">
        <title>Confluentibacter flavum sp. nov., isolated from the saline lake.</title>
        <authorList>
            <person name="Yu L."/>
        </authorList>
    </citation>
    <scope>NUCLEOTIDE SEQUENCE [LARGE SCALE GENOMIC DNA]</scope>
    <source>
        <strain evidence="2 3">3B</strain>
    </source>
</reference>
<comment type="caution">
    <text evidence="2">The sequence shown here is derived from an EMBL/GenBank/DDBJ whole genome shotgun (WGS) entry which is preliminary data.</text>
</comment>
<dbReference type="EMBL" id="PJEO01000015">
    <property type="protein sequence ID" value="PKQ46098.1"/>
    <property type="molecule type" value="Genomic_DNA"/>
</dbReference>
<dbReference type="Gene3D" id="6.10.140.1430">
    <property type="match status" value="1"/>
</dbReference>
<dbReference type="AlphaFoldDB" id="A0A2N3HMM7"/>
<name>A0A2N3HMM7_9FLAO</name>